<gene>
    <name evidence="1" type="ORF">VNO77_03813</name>
</gene>
<dbReference type="Proteomes" id="UP001367508">
    <property type="component" value="Unassembled WGS sequence"/>
</dbReference>
<sequence length="240" mass="26868">MITINLVSNIHGIVKLGQYATPCFEARSVDPGGELAACLQVSLCLIPIAKHVVTAMGRLSFIAKRCKLSPAVTHAPLKINTHSAPEFPRVMQIKKQDKGKIGLYISRGYRPGDRDTLGFFWEVQFAAKLKQIDPALGDAKHKFIFWFVTAADVSLGYEPQLVPGDGTWNYWVKPSFGFPFDLMAKQEEWSGRQSQFVLSTHRDWAIITESASLGIRSNPGQRLCELQRLKDGEPWQQVKP</sequence>
<comment type="caution">
    <text evidence="1">The sequence shown here is derived from an EMBL/GenBank/DDBJ whole genome shotgun (WGS) entry which is preliminary data.</text>
</comment>
<keyword evidence="2" id="KW-1185">Reference proteome</keyword>
<evidence type="ECO:0000313" key="1">
    <source>
        <dbReference type="EMBL" id="KAK7361734.1"/>
    </source>
</evidence>
<name>A0AAN9N124_CANGL</name>
<dbReference type="AlphaFoldDB" id="A0AAN9N124"/>
<evidence type="ECO:0000313" key="2">
    <source>
        <dbReference type="Proteomes" id="UP001367508"/>
    </source>
</evidence>
<proteinExistence type="predicted"/>
<reference evidence="1 2" key="1">
    <citation type="submission" date="2024-01" db="EMBL/GenBank/DDBJ databases">
        <title>The genomes of 5 underutilized Papilionoideae crops provide insights into root nodulation and disease resistanc.</title>
        <authorList>
            <person name="Jiang F."/>
        </authorList>
    </citation>
    <scope>NUCLEOTIDE SEQUENCE [LARGE SCALE GENOMIC DNA]</scope>
    <source>
        <strain evidence="1">LVBAO_FW01</strain>
        <tissue evidence="1">Leaves</tissue>
    </source>
</reference>
<accession>A0AAN9N124</accession>
<protein>
    <submittedName>
        <fullName evidence="1">Uncharacterized protein</fullName>
    </submittedName>
</protein>
<organism evidence="1 2">
    <name type="scientific">Canavalia gladiata</name>
    <name type="common">Sword bean</name>
    <name type="synonym">Dolichos gladiatus</name>
    <dbReference type="NCBI Taxonomy" id="3824"/>
    <lineage>
        <taxon>Eukaryota</taxon>
        <taxon>Viridiplantae</taxon>
        <taxon>Streptophyta</taxon>
        <taxon>Embryophyta</taxon>
        <taxon>Tracheophyta</taxon>
        <taxon>Spermatophyta</taxon>
        <taxon>Magnoliopsida</taxon>
        <taxon>eudicotyledons</taxon>
        <taxon>Gunneridae</taxon>
        <taxon>Pentapetalae</taxon>
        <taxon>rosids</taxon>
        <taxon>fabids</taxon>
        <taxon>Fabales</taxon>
        <taxon>Fabaceae</taxon>
        <taxon>Papilionoideae</taxon>
        <taxon>50 kb inversion clade</taxon>
        <taxon>NPAAA clade</taxon>
        <taxon>indigoferoid/millettioid clade</taxon>
        <taxon>Phaseoleae</taxon>
        <taxon>Canavalia</taxon>
    </lineage>
</organism>
<dbReference type="EMBL" id="JAYMYQ010000001">
    <property type="protein sequence ID" value="KAK7361734.1"/>
    <property type="molecule type" value="Genomic_DNA"/>
</dbReference>